<dbReference type="Gene3D" id="3.20.20.80">
    <property type="entry name" value="Glycosidases"/>
    <property type="match status" value="1"/>
</dbReference>
<dbReference type="InterPro" id="IPR017853">
    <property type="entry name" value="GH"/>
</dbReference>
<name>A0A2N7VW06_9BURK</name>
<organism evidence="2 3">
    <name type="scientific">Trinickia dabaoshanensis</name>
    <dbReference type="NCBI Taxonomy" id="564714"/>
    <lineage>
        <taxon>Bacteria</taxon>
        <taxon>Pseudomonadati</taxon>
        <taxon>Pseudomonadota</taxon>
        <taxon>Betaproteobacteria</taxon>
        <taxon>Burkholderiales</taxon>
        <taxon>Burkholderiaceae</taxon>
        <taxon>Trinickia</taxon>
    </lineage>
</organism>
<dbReference type="OrthoDB" id="8905641at2"/>
<comment type="caution">
    <text evidence="2">The sequence shown here is derived from an EMBL/GenBank/DDBJ whole genome shotgun (WGS) entry which is preliminary data.</text>
</comment>
<dbReference type="Proteomes" id="UP000235616">
    <property type="component" value="Unassembled WGS sequence"/>
</dbReference>
<feature type="region of interest" description="Disordered" evidence="1">
    <location>
        <begin position="285"/>
        <end position="305"/>
    </location>
</feature>
<protein>
    <submittedName>
        <fullName evidence="2">Uncharacterized protein</fullName>
    </submittedName>
</protein>
<evidence type="ECO:0000313" key="2">
    <source>
        <dbReference type="EMBL" id="PMS21345.1"/>
    </source>
</evidence>
<dbReference type="PANTHER" id="PTHR12631:SF10">
    <property type="entry name" value="BETA-XYLOSIDASE-LIKE PROTEIN-RELATED"/>
    <property type="match status" value="1"/>
</dbReference>
<reference evidence="2 3" key="1">
    <citation type="submission" date="2018-01" db="EMBL/GenBank/DDBJ databases">
        <title>Whole genome analyses suggest that Burkholderia sensu lato contains two further novel genera in the rhizoxinica-symbiotica group Mycetohabitans gen. nov., and Trinickia gen. nov.: implications for the evolution of diazotrophy and nodulation in the Burkholderiaceae.</title>
        <authorList>
            <person name="Estrada-de los Santos P."/>
            <person name="Palmer M."/>
            <person name="Chavez-Ramirez B."/>
            <person name="Beukes C."/>
            <person name="Steenkamp E.T."/>
            <person name="Hirsch A.M."/>
            <person name="Manyaka P."/>
            <person name="Maluk M."/>
            <person name="Lafos M."/>
            <person name="Crook M."/>
            <person name="Gross E."/>
            <person name="Simon M.F."/>
            <person name="Bueno dos Reis Junior F."/>
            <person name="Poole P.S."/>
            <person name="Venter S.N."/>
            <person name="James E.K."/>
        </authorList>
    </citation>
    <scope>NUCLEOTIDE SEQUENCE [LARGE SCALE GENOMIC DNA]</scope>
    <source>
        <strain evidence="2 3">GIMN1.004</strain>
    </source>
</reference>
<accession>A0A2N7VW06</accession>
<evidence type="ECO:0000313" key="3">
    <source>
        <dbReference type="Proteomes" id="UP000235616"/>
    </source>
</evidence>
<keyword evidence="3" id="KW-1185">Reference proteome</keyword>
<dbReference type="InterPro" id="IPR051923">
    <property type="entry name" value="Glycosyl_Hydrolase_39"/>
</dbReference>
<proteinExistence type="predicted"/>
<sequence length="548" mass="58357">MSFVSAAPAADQVSWTVQDDLGNIKGSGHFPVPGGTQTSTISCTSTTSGYFAITATLTNAGGTLPHLGTRPTGIATFGVLPNLSGVLPAVSYAHQDQHRFGMQGLNGFTAMLTKLGVSRVIDDRQMSSMEPNGPNTWTPGTSYVSTMYKGGSIMRLVRLDGIPAWASPTGAYEDDTNAPTDLSYYQSYMGRVGTDTEAMRKTYFPNQQSNYYQVTWEPNWKDSSANFIALYKAVYTGLHATDPNAVVMGTTSPNPGACAWCEGGQLQTYGALGLGQYIDGVSTHSYYSSDPSPSQPPEQYDTDSNPANVARALDQRMRALRSQMQALKPNMRLWSSEVGISYDPGSAYGPNFPSGNQLYAQAAVAARTHLIVLGEGAQVTYFFYGADYPTEVGFGSFFDMVNPQGSWSAQTVSPKPEAMAFAALTNIIDGTQTLGRLNGLPTMAYGYAFQQLGGGSVITALWTHNNANWPTTAGSYSPTASMTYSLKVDNAGTNGTVTVLDMMGNPYTVGYANGVVNLTLTESPIYVVSNNASVMSAQVTAPIGYTGQ</sequence>
<dbReference type="GO" id="GO:0004553">
    <property type="term" value="F:hydrolase activity, hydrolyzing O-glycosyl compounds"/>
    <property type="evidence" value="ECO:0007669"/>
    <property type="project" value="TreeGrafter"/>
</dbReference>
<dbReference type="SUPFAM" id="SSF51445">
    <property type="entry name" value="(Trans)glycosidases"/>
    <property type="match status" value="1"/>
</dbReference>
<dbReference type="EMBL" id="PNYA01000006">
    <property type="protein sequence ID" value="PMS21345.1"/>
    <property type="molecule type" value="Genomic_DNA"/>
</dbReference>
<dbReference type="PANTHER" id="PTHR12631">
    <property type="entry name" value="ALPHA-L-IDURONIDASE"/>
    <property type="match status" value="1"/>
</dbReference>
<gene>
    <name evidence="2" type="ORF">C0Z18_08780</name>
</gene>
<evidence type="ECO:0000256" key="1">
    <source>
        <dbReference type="SAM" id="MobiDB-lite"/>
    </source>
</evidence>
<dbReference type="AlphaFoldDB" id="A0A2N7VW06"/>